<dbReference type="Gene3D" id="3.10.180.10">
    <property type="entry name" value="2,3-Dihydroxybiphenyl 1,2-Dioxygenase, domain 1"/>
    <property type="match status" value="1"/>
</dbReference>
<dbReference type="Proteomes" id="UP001320831">
    <property type="component" value="Unassembled WGS sequence"/>
</dbReference>
<evidence type="ECO:0000259" key="1">
    <source>
        <dbReference type="PROSITE" id="PS51819"/>
    </source>
</evidence>
<keyword evidence="3" id="KW-1185">Reference proteome</keyword>
<reference evidence="2 3" key="1">
    <citation type="submission" date="2022-09" db="EMBL/GenBank/DDBJ databases">
        <title>Chelativorans salina sp. nov., a novel slightly halophilic bacterium isolated from a saline lake sediment enrichment.</title>
        <authorList>
            <person name="Gao L."/>
            <person name="Fang B.-Z."/>
            <person name="Li W.-J."/>
        </authorList>
    </citation>
    <scope>NUCLEOTIDE SEQUENCE [LARGE SCALE GENOMIC DNA]</scope>
    <source>
        <strain evidence="2 3">EGI FJ00035</strain>
    </source>
</reference>
<evidence type="ECO:0000313" key="3">
    <source>
        <dbReference type="Proteomes" id="UP001320831"/>
    </source>
</evidence>
<name>A0ABT2LN35_9HYPH</name>
<comment type="caution">
    <text evidence="2">The sequence shown here is derived from an EMBL/GenBank/DDBJ whole genome shotgun (WGS) entry which is preliminary data.</text>
</comment>
<feature type="domain" description="VOC" evidence="1">
    <location>
        <begin position="1"/>
        <end position="109"/>
    </location>
</feature>
<dbReference type="RefSeq" id="WP_260903089.1">
    <property type="nucleotide sequence ID" value="NZ_JAOCZP010000003.1"/>
</dbReference>
<dbReference type="InterPro" id="IPR037523">
    <property type="entry name" value="VOC_core"/>
</dbReference>
<organism evidence="2 3">
    <name type="scientific">Chelativorans salis</name>
    <dbReference type="NCBI Taxonomy" id="2978478"/>
    <lineage>
        <taxon>Bacteria</taxon>
        <taxon>Pseudomonadati</taxon>
        <taxon>Pseudomonadota</taxon>
        <taxon>Alphaproteobacteria</taxon>
        <taxon>Hyphomicrobiales</taxon>
        <taxon>Phyllobacteriaceae</taxon>
        <taxon>Chelativorans</taxon>
    </lineage>
</organism>
<dbReference type="SUPFAM" id="SSF54593">
    <property type="entry name" value="Glyoxalase/Bleomycin resistance protein/Dihydroxybiphenyl dioxygenase"/>
    <property type="match status" value="1"/>
</dbReference>
<dbReference type="InterPro" id="IPR029068">
    <property type="entry name" value="Glyas_Bleomycin-R_OHBP_Dase"/>
</dbReference>
<gene>
    <name evidence="2" type="ORF">N5A92_12450</name>
</gene>
<sequence length="116" mass="12493">MGIRSGRLDETVRLFRDVIGVPVTRQADDLVGFRLADGTVLELYGPGDAFHAFFKTGPVVGFRVDDFDATRRAMIAAGIGFIGDVQHADGESWQHFHCPDGTIAEIIGPGAPPALR</sequence>
<evidence type="ECO:0000313" key="2">
    <source>
        <dbReference type="EMBL" id="MCT7375842.1"/>
    </source>
</evidence>
<accession>A0ABT2LN35</accession>
<dbReference type="EMBL" id="JAOCZP010000003">
    <property type="protein sequence ID" value="MCT7375842.1"/>
    <property type="molecule type" value="Genomic_DNA"/>
</dbReference>
<dbReference type="PROSITE" id="PS51819">
    <property type="entry name" value="VOC"/>
    <property type="match status" value="1"/>
</dbReference>
<proteinExistence type="predicted"/>
<protein>
    <recommendedName>
        <fullName evidence="1">VOC domain-containing protein</fullName>
    </recommendedName>
</protein>